<dbReference type="STRING" id="1432656.X802_03800"/>
<keyword evidence="1" id="KW-1133">Transmembrane helix</keyword>
<dbReference type="AlphaFoldDB" id="A0A0X1KJG0"/>
<gene>
    <name evidence="3" type="ORF">X802_03800</name>
</gene>
<feature type="transmembrane region" description="Helical" evidence="1">
    <location>
        <begin position="41"/>
        <end position="61"/>
    </location>
</feature>
<dbReference type="RefSeq" id="WP_062371117.1">
    <property type="nucleotide sequence ID" value="NZ_CP007140.1"/>
</dbReference>
<dbReference type="EMBL" id="CP007140">
    <property type="protein sequence ID" value="AJC71385.1"/>
    <property type="molecule type" value="Genomic_DNA"/>
</dbReference>
<reference evidence="3 4" key="1">
    <citation type="submission" date="2014-01" db="EMBL/GenBank/DDBJ databases">
        <title>Genome sequencing of Thermococcus guaymasensis.</title>
        <authorList>
            <person name="Zhang X."/>
            <person name="Alvare G."/>
            <person name="Fristensky B."/>
            <person name="Chen L."/>
            <person name="Suen T."/>
            <person name="Chen Q."/>
            <person name="Ma K."/>
        </authorList>
    </citation>
    <scope>NUCLEOTIDE SEQUENCE [LARGE SCALE GENOMIC DNA]</scope>
    <source>
        <strain evidence="3 4">DSM 11113</strain>
    </source>
</reference>
<proteinExistence type="predicted"/>
<keyword evidence="1" id="KW-0812">Transmembrane</keyword>
<dbReference type="PATRIC" id="fig|1432656.3.peg.737"/>
<keyword evidence="4" id="KW-1185">Reference proteome</keyword>
<evidence type="ECO:0000259" key="2">
    <source>
        <dbReference type="Pfam" id="PF05763"/>
    </source>
</evidence>
<feature type="domain" description="DUF835" evidence="2">
    <location>
        <begin position="127"/>
        <end position="253"/>
    </location>
</feature>
<organism evidence="3 4">
    <name type="scientific">Thermococcus guaymasensis DSM 11113</name>
    <dbReference type="NCBI Taxonomy" id="1432656"/>
    <lineage>
        <taxon>Archaea</taxon>
        <taxon>Methanobacteriati</taxon>
        <taxon>Methanobacteriota</taxon>
        <taxon>Thermococci</taxon>
        <taxon>Thermococcales</taxon>
        <taxon>Thermococcaceae</taxon>
        <taxon>Thermococcus</taxon>
    </lineage>
</organism>
<dbReference type="Pfam" id="PF05763">
    <property type="entry name" value="DUF835"/>
    <property type="match status" value="1"/>
</dbReference>
<dbReference type="KEGG" id="tgy:X802_03800"/>
<dbReference type="GeneID" id="27134777"/>
<sequence length="256" mass="29336">MDLMVSTYELVYDVILLLAVGYIWLFFLRRWNRYTAELKPFIRNAVVFLGLGFWGRVLDFVSNFIEVPHLEPLLSLVYGASLVGLVYTMVSYVRLLEKQRYISIPTSVSDSQTGKALKGAYLVLGSKSKFVDVIELLKSAKLPTLIFTRNPYLYRNLDFAVPVWVTQTTDQGVTPTKLHVIQEYALKFIRENPNAVVLIDCLEYLLLYNDFPSVYKFLVNLKDYLTSAGAGLIVITDEAVLDERQRALLLREFEPL</sequence>
<evidence type="ECO:0000313" key="4">
    <source>
        <dbReference type="Proteomes" id="UP000062043"/>
    </source>
</evidence>
<keyword evidence="1" id="KW-0472">Membrane</keyword>
<dbReference type="PANTHER" id="PTHR33531">
    <property type="entry name" value="RUBRERYTHRIN SUBFAMILY"/>
    <property type="match status" value="1"/>
</dbReference>
<protein>
    <recommendedName>
        <fullName evidence="2">DUF835 domain-containing protein</fullName>
    </recommendedName>
</protein>
<evidence type="ECO:0000256" key="1">
    <source>
        <dbReference type="SAM" id="Phobius"/>
    </source>
</evidence>
<dbReference type="PANTHER" id="PTHR33531:SF7">
    <property type="entry name" value="HYPOTHETICAL MEMBRANE PROTEIN, CONSERVED"/>
    <property type="match status" value="1"/>
</dbReference>
<feature type="transmembrane region" description="Helical" evidence="1">
    <location>
        <begin position="12"/>
        <end position="29"/>
    </location>
</feature>
<dbReference type="Proteomes" id="UP000062043">
    <property type="component" value="Chromosome"/>
</dbReference>
<dbReference type="OrthoDB" id="86083at2157"/>
<dbReference type="InterPro" id="IPR008553">
    <property type="entry name" value="DUF835"/>
</dbReference>
<name>A0A0X1KJG0_9EURY</name>
<feature type="transmembrane region" description="Helical" evidence="1">
    <location>
        <begin position="73"/>
        <end position="93"/>
    </location>
</feature>
<evidence type="ECO:0000313" key="3">
    <source>
        <dbReference type="EMBL" id="AJC71385.1"/>
    </source>
</evidence>
<accession>A0A0X1KJG0</accession>